<dbReference type="GO" id="GO:0016829">
    <property type="term" value="F:lyase activity"/>
    <property type="evidence" value="ECO:0007669"/>
    <property type="project" value="UniProtKB-KW"/>
</dbReference>
<evidence type="ECO:0000256" key="5">
    <source>
        <dbReference type="PIRSR" id="PIRSR015582-2"/>
    </source>
</evidence>
<name>A0A919CGJ7_9ACTN</name>
<evidence type="ECO:0000256" key="3">
    <source>
        <dbReference type="ARBA" id="ARBA00022842"/>
    </source>
</evidence>
<keyword evidence="7" id="KW-0456">Lyase</keyword>
<dbReference type="Pfam" id="PF03328">
    <property type="entry name" value="HpcH_HpaI"/>
    <property type="match status" value="1"/>
</dbReference>
<gene>
    <name evidence="7" type="ORF">GCM10010334_84180</name>
</gene>
<dbReference type="RefSeq" id="WP_189828694.1">
    <property type="nucleotide sequence ID" value="NZ_BMVC01000038.1"/>
</dbReference>
<dbReference type="GO" id="GO:0000287">
    <property type="term" value="F:magnesium ion binding"/>
    <property type="evidence" value="ECO:0007669"/>
    <property type="project" value="TreeGrafter"/>
</dbReference>
<accession>A0A919CGJ7</accession>
<sequence>MPTPTARSWIITPATRTTRFATARTAGAGVVLADLEDSVAAQDKDRARTCAPDFFTPPHPAWCTLGIRINAPHTRDGLKDLTAITAYPHPPTVVLVPKTESPRDIELVAAVLDTAEYRPQVWALIETPRAFERLPHIMSAPRLAGVVFGAADYAAAVGCQMTWEALLHARATLVNSACAAHLPAIDAPVFDLNDTELLRAECHQAKALGFSGKGALHPRQTALINQTFTPSPTEIARAQAIVDAARSSKDTFTTVDGQMVGTPFFRAAQALLDEAPR</sequence>
<dbReference type="EMBL" id="BMVC01000038">
    <property type="protein sequence ID" value="GHD20030.1"/>
    <property type="molecule type" value="Genomic_DNA"/>
</dbReference>
<dbReference type="InterPro" id="IPR015813">
    <property type="entry name" value="Pyrv/PenolPyrv_kinase-like_dom"/>
</dbReference>
<organism evidence="7 8">
    <name type="scientific">Streptomyces finlayi</name>
    <dbReference type="NCBI Taxonomy" id="67296"/>
    <lineage>
        <taxon>Bacteria</taxon>
        <taxon>Bacillati</taxon>
        <taxon>Actinomycetota</taxon>
        <taxon>Actinomycetes</taxon>
        <taxon>Kitasatosporales</taxon>
        <taxon>Streptomycetaceae</taxon>
        <taxon>Streptomyces</taxon>
    </lineage>
</organism>
<dbReference type="Proteomes" id="UP000638353">
    <property type="component" value="Unassembled WGS sequence"/>
</dbReference>
<evidence type="ECO:0000256" key="2">
    <source>
        <dbReference type="ARBA" id="ARBA00022723"/>
    </source>
</evidence>
<dbReference type="Gene3D" id="3.20.20.60">
    <property type="entry name" value="Phosphoenolpyruvate-binding domains"/>
    <property type="match status" value="1"/>
</dbReference>
<dbReference type="InterPro" id="IPR005000">
    <property type="entry name" value="Aldolase/citrate-lyase_domain"/>
</dbReference>
<dbReference type="PANTHER" id="PTHR32308:SF0">
    <property type="entry name" value="HPCH_HPAI ALDOLASE_CITRATE LYASE DOMAIN-CONTAINING PROTEIN"/>
    <property type="match status" value="1"/>
</dbReference>
<feature type="binding site" evidence="4">
    <location>
        <position position="126"/>
    </location>
    <ligand>
        <name>substrate</name>
    </ligand>
</feature>
<feature type="domain" description="HpcH/HpaI aldolase/citrate lyase" evidence="6">
    <location>
        <begin position="13"/>
        <end position="218"/>
    </location>
</feature>
<comment type="cofactor">
    <cofactor evidence="1">
        <name>Mg(2+)</name>
        <dbReference type="ChEBI" id="CHEBI:18420"/>
    </cofactor>
</comment>
<keyword evidence="3 5" id="KW-0460">Magnesium</keyword>
<dbReference type="PIRSF" id="PIRSF015582">
    <property type="entry name" value="Cit_lyase_B"/>
    <property type="match status" value="1"/>
</dbReference>
<dbReference type="InterPro" id="IPR011206">
    <property type="entry name" value="Citrate_lyase_beta/mcl1/mcl2"/>
</dbReference>
<dbReference type="InterPro" id="IPR040442">
    <property type="entry name" value="Pyrv_kinase-like_dom_sf"/>
</dbReference>
<evidence type="ECO:0000313" key="7">
    <source>
        <dbReference type="EMBL" id="GHD20030.1"/>
    </source>
</evidence>
<feature type="binding site" evidence="5">
    <location>
        <position position="152"/>
    </location>
    <ligand>
        <name>Mg(2+)</name>
        <dbReference type="ChEBI" id="CHEBI:18420"/>
    </ligand>
</feature>
<comment type="caution">
    <text evidence="7">The sequence shown here is derived from an EMBL/GenBank/DDBJ whole genome shotgun (WGS) entry which is preliminary data.</text>
</comment>
<feature type="binding site" evidence="5">
    <location>
        <position position="126"/>
    </location>
    <ligand>
        <name>Mg(2+)</name>
        <dbReference type="ChEBI" id="CHEBI:18420"/>
    </ligand>
</feature>
<reference evidence="7" key="2">
    <citation type="submission" date="2020-09" db="EMBL/GenBank/DDBJ databases">
        <authorList>
            <person name="Sun Q."/>
            <person name="Ohkuma M."/>
        </authorList>
    </citation>
    <scope>NUCLEOTIDE SEQUENCE</scope>
    <source>
        <strain evidence="7">JCM 4637</strain>
    </source>
</reference>
<dbReference type="SUPFAM" id="SSF51621">
    <property type="entry name" value="Phosphoenolpyruvate/pyruvate domain"/>
    <property type="match status" value="1"/>
</dbReference>
<evidence type="ECO:0000256" key="1">
    <source>
        <dbReference type="ARBA" id="ARBA00001946"/>
    </source>
</evidence>
<reference evidence="7" key="1">
    <citation type="journal article" date="2014" name="Int. J. Syst. Evol. Microbiol.">
        <title>Complete genome sequence of Corynebacterium casei LMG S-19264T (=DSM 44701T), isolated from a smear-ripened cheese.</title>
        <authorList>
            <consortium name="US DOE Joint Genome Institute (JGI-PGF)"/>
            <person name="Walter F."/>
            <person name="Albersmeier A."/>
            <person name="Kalinowski J."/>
            <person name="Ruckert C."/>
        </authorList>
    </citation>
    <scope>NUCLEOTIDE SEQUENCE</scope>
    <source>
        <strain evidence="7">JCM 4637</strain>
    </source>
</reference>
<proteinExistence type="predicted"/>
<dbReference type="GO" id="GO:0006107">
    <property type="term" value="P:oxaloacetate metabolic process"/>
    <property type="evidence" value="ECO:0007669"/>
    <property type="project" value="TreeGrafter"/>
</dbReference>
<keyword evidence="2 5" id="KW-0479">Metal-binding</keyword>
<dbReference type="AlphaFoldDB" id="A0A919CGJ7"/>
<dbReference type="PANTHER" id="PTHR32308">
    <property type="entry name" value="LYASE BETA SUBUNIT, PUTATIVE (AFU_ORTHOLOGUE AFUA_4G13030)-RELATED"/>
    <property type="match status" value="1"/>
</dbReference>
<evidence type="ECO:0000259" key="6">
    <source>
        <dbReference type="Pfam" id="PF03328"/>
    </source>
</evidence>
<evidence type="ECO:0000313" key="8">
    <source>
        <dbReference type="Proteomes" id="UP000638353"/>
    </source>
</evidence>
<feature type="binding site" evidence="4">
    <location>
        <position position="68"/>
    </location>
    <ligand>
        <name>substrate</name>
    </ligand>
</feature>
<protein>
    <submittedName>
        <fullName evidence="7">Citrate lyase subunit beta</fullName>
    </submittedName>
</protein>
<evidence type="ECO:0000256" key="4">
    <source>
        <dbReference type="PIRSR" id="PIRSR015582-1"/>
    </source>
</evidence>